<dbReference type="GeneID" id="87597819"/>
<dbReference type="Pfam" id="PF01613">
    <property type="entry name" value="Flavin_Reduct"/>
    <property type="match status" value="1"/>
</dbReference>
<dbReference type="RefSeq" id="WP_041821615.1">
    <property type="nucleotide sequence ID" value="NZ_CP040441.1"/>
</dbReference>
<protein>
    <recommendedName>
        <fullName evidence="5">Flavin reductase like domain-containing protein</fullName>
    </recommendedName>
</protein>
<gene>
    <name evidence="6" type="ORF">AMD02_08475</name>
</gene>
<evidence type="ECO:0000256" key="2">
    <source>
        <dbReference type="ARBA" id="ARBA00022630"/>
    </source>
</evidence>
<dbReference type="SMART" id="SM00903">
    <property type="entry name" value="Flavin_Reduct"/>
    <property type="match status" value="1"/>
</dbReference>
<evidence type="ECO:0000313" key="6">
    <source>
        <dbReference type="EMBL" id="KOO38900.1"/>
    </source>
</evidence>
<sequence>MMKLNPDSLSRKENYRLLIGAVLPRPIAFVTTKSKAGVVNAAPFSFYNVLTAEPPLIGISVGRKPDGTPKDTARNGQEIGEFVVHVVDEQNVEAVNVSSIPLPPEESEVEYAGLTEVPSEVVSVPSLAESRIRLECKVENVIPIGGKGGEPAADFLIGRVVHYEVADDLFQDGGIDTEALRPVSRLAGNEYGKYGETFSLDRPTISQNRE</sequence>
<dbReference type="InterPro" id="IPR012349">
    <property type="entry name" value="Split_barrel_FMN-bd"/>
</dbReference>
<dbReference type="PATRIC" id="fig|136160.3.peg.2032"/>
<evidence type="ECO:0000256" key="1">
    <source>
        <dbReference type="ARBA" id="ARBA00001917"/>
    </source>
</evidence>
<comment type="cofactor">
    <cofactor evidence="1">
        <name>FMN</name>
        <dbReference type="ChEBI" id="CHEBI:58210"/>
    </cofactor>
</comment>
<evidence type="ECO:0000256" key="4">
    <source>
        <dbReference type="ARBA" id="ARBA00038054"/>
    </source>
</evidence>
<dbReference type="PANTHER" id="PTHR33798">
    <property type="entry name" value="FLAVOPROTEIN OXYGENASE"/>
    <property type="match status" value="1"/>
</dbReference>
<accession>A0A0M0KJB8</accession>
<dbReference type="EMBL" id="LILD01000001">
    <property type="protein sequence ID" value="KOO38900.1"/>
    <property type="molecule type" value="Genomic_DNA"/>
</dbReference>
<feature type="domain" description="Flavin reductase like" evidence="5">
    <location>
        <begin position="20"/>
        <end position="177"/>
    </location>
</feature>
<dbReference type="InterPro" id="IPR002563">
    <property type="entry name" value="Flavin_Rdtase-like_dom"/>
</dbReference>
<dbReference type="PANTHER" id="PTHR33798:SF5">
    <property type="entry name" value="FLAVIN REDUCTASE LIKE DOMAIN-CONTAINING PROTEIN"/>
    <property type="match status" value="1"/>
</dbReference>
<dbReference type="Gene3D" id="2.30.110.10">
    <property type="entry name" value="Electron Transport, Fmn-binding Protein, Chain A"/>
    <property type="match status" value="1"/>
</dbReference>
<organism evidence="6">
    <name type="scientific">Halalkalibacterium halodurans</name>
    <name type="common">Bacillus halodurans</name>
    <dbReference type="NCBI Taxonomy" id="86665"/>
    <lineage>
        <taxon>Bacteria</taxon>
        <taxon>Bacillati</taxon>
        <taxon>Bacillota</taxon>
        <taxon>Bacilli</taxon>
        <taxon>Bacillales</taxon>
        <taxon>Bacillaceae</taxon>
        <taxon>Halalkalibacterium (ex Joshi et al. 2022)</taxon>
    </lineage>
</organism>
<proteinExistence type="inferred from homology"/>
<keyword evidence="3" id="KW-0288">FMN</keyword>
<keyword evidence="2" id="KW-0285">Flavoprotein</keyword>
<name>A0A0M0KJB8_ALKHA</name>
<dbReference type="GO" id="GO:0016646">
    <property type="term" value="F:oxidoreductase activity, acting on the CH-NH group of donors, NAD or NADP as acceptor"/>
    <property type="evidence" value="ECO:0007669"/>
    <property type="project" value="UniProtKB-ARBA"/>
</dbReference>
<dbReference type="GO" id="GO:0010181">
    <property type="term" value="F:FMN binding"/>
    <property type="evidence" value="ECO:0007669"/>
    <property type="project" value="InterPro"/>
</dbReference>
<evidence type="ECO:0000259" key="5">
    <source>
        <dbReference type="SMART" id="SM00903"/>
    </source>
</evidence>
<reference evidence="6" key="1">
    <citation type="submission" date="2015-08" db="EMBL/GenBank/DDBJ databases">
        <title>Complete DNA Sequence of Pseudomonas syringae pv. actinidiae, the Causal Agent of Kiwifruit Canker Disease.</title>
        <authorList>
            <person name="Rikkerink E.H.A."/>
            <person name="Fineran P.C."/>
        </authorList>
    </citation>
    <scope>NUCLEOTIDE SEQUENCE</scope>
    <source>
        <strain evidence="6">DSM 13666</strain>
    </source>
</reference>
<dbReference type="AlphaFoldDB" id="A0A0M0KJB8"/>
<comment type="similarity">
    <text evidence="4">Belongs to the flavoredoxin family.</text>
</comment>
<evidence type="ECO:0000256" key="3">
    <source>
        <dbReference type="ARBA" id="ARBA00022643"/>
    </source>
</evidence>
<dbReference type="SUPFAM" id="SSF50475">
    <property type="entry name" value="FMN-binding split barrel"/>
    <property type="match status" value="1"/>
</dbReference>
<comment type="caution">
    <text evidence="6">The sequence shown here is derived from an EMBL/GenBank/DDBJ whole genome shotgun (WGS) entry which is preliminary data.</text>
</comment>